<dbReference type="InterPro" id="IPR038707">
    <property type="entry name" value="TraQ_sf"/>
</dbReference>
<dbReference type="Proteomes" id="UP000008898">
    <property type="component" value="Chromosome"/>
</dbReference>
<gene>
    <name evidence="3" type="ordered locus">zobellia_2751</name>
</gene>
<dbReference type="Gene3D" id="2.60.40.10">
    <property type="entry name" value="Immunoglobulins"/>
    <property type="match status" value="1"/>
</dbReference>
<feature type="signal peptide" evidence="1">
    <location>
        <begin position="1"/>
        <end position="20"/>
    </location>
</feature>
<evidence type="ECO:0000313" key="3">
    <source>
        <dbReference type="EMBL" id="CAZ96901.1"/>
    </source>
</evidence>
<feature type="chain" id="PRO_5003402463" evidence="1">
    <location>
        <begin position="21"/>
        <end position="1428"/>
    </location>
</feature>
<dbReference type="InterPro" id="IPR000601">
    <property type="entry name" value="PKD_dom"/>
</dbReference>
<protein>
    <submittedName>
        <fullName evidence="3">PKD repeats containing lipoprotein</fullName>
    </submittedName>
</protein>
<sequence length="1428" mass="147805">MKKYLKILASCCCLFLIVLACTKEVGLITEVDFQLVEQHTEEGYVNQGLPTTFTIVPEEVLENYEYTITYEILDGEGHFKDMDGNRVESGKGWPVSEGLSVPLVYMGGETGEHRVKITGSDNFGFSDEIEVMYNLSDVPAVWEASSELSEIQLEKPIDLSLLFEIVDAAEDVEYEAMYGFGSGSGSLEASEENGYVPNGEYSSILPGTYPLVFTPSKVGPQQLVFTLRDSNGQEIEAGVDFNVVEFIDVISIALVSQDTIKMKLGDEIPPAFTFDPPNATDQEVTVVSSDPDIVFIDGNNVCIAVGLGTAQVTVTSVSNPQASDTVTVEVIPPDRVPVTGITVSQEDSGAIGAERQLIATVLPENATDPSVVWSSSDDAIATIDANGLLTGLSAGTATITATSVSDPEISGSVQIEITGISLQSANDIEAFALNGQIETATIDTEEHTVSVTVPEGTPLSVAPIMLTVSEGATVTPGLLQERDFSSPVEYTVISGNGTAQVWTVTAKVLVLPVAGDTDITAFGLPGQNSSDIDTENHTITVNVPDGTNLNVAPQVLEISPGATVAPAIGQVRDFSGAVTYTVSPETGTPQVWTVNVTVSQPTGSDNAITGFALPVQNSVAINDVNHTITVNVPNGTDLNVVPSQLDISTGANIEPGPASQQDFSQPVNYTVTAENGNPQVWTVNVDVAANQPPVANDDRAAVELGETVRINVIDNDSDVDNPNSDLVISGVLGVQPINAGSFTIEGQEIVFTSSGDYTGDATFGYTINDGNVGNDAFATVTVSILETEAPVTGITVSSVRSSIPDNETEQFSADVLPIDADNRAVSWTSSDTSVATVNATTGLVTAVSDGNTNIIATATDGSGVTGTAPLQVTASPKLVTNITVSSDRSSIPDNETEQFSADVLPIDADNRTVTWTSSDTSVATVNATTGLVTAVSDGNTNIIATATDGSGVTGTAPLQVTASPKLVTNITVSSDRSSILDNETEQFSADVLPIDADNRAVSWTSSDTSVATVNATTGLVTAVSDGNTNIIATATDGSGVTGTAPLQVTASPKLVTNITVSSDRSSIPDNETEQFSADVLPIDADNRAVSWTSSDTSVATVNATTGLVTAVSDGNTNIIATATDGSGVTGTAPLQVTASPKLVTNITVSSDRSSIPDNETEQFSADVLPIDADNRTVTWTSSDTSVATVNATTGLVTAVSDGNTNIIATATDGSSVSGSTALEVTIANRKPTAQASADFTSGAPGLTVKFTGDTSDDPDFGDTDTLSYLWDFGEPGATSTLANDTYQYVAPGTFTVTLTVTDSNGAEDSKTIIITIYPNELTWDLSTGTLSGPANLSVTVSISVTGNGGANLSSGSRFNWTVCGTGAQAGGCFYNSSETASFTLPSSGSIKVTGNHSTGNDPNSVATINFFGGGKTITETMRSNSIPR</sequence>
<reference evidence="3 4" key="2">
    <citation type="journal article" date="2012" name="Environ. Microbiol.">
        <title>Characterization of the first alginolytic operons in a marine bacterium: from their emergence in marine Flavobacteriia to their independent transfers to marine Proteobacteria and human gut Bacteroides.</title>
        <authorList>
            <person name="Thomas F."/>
            <person name="Barbeyron T."/>
            <person name="Tonon T."/>
            <person name="Genicot S."/>
            <person name="Czjzek M."/>
            <person name="Michel G."/>
        </authorList>
    </citation>
    <scope>NUCLEOTIDE SEQUENCE [LARGE SCALE GENOMIC DNA]</scope>
    <source>
        <strain evidence="4">DSM 12802 / CCUG 47099 / CIP 106680 / NCIMB 13871 / Dsij</strain>
    </source>
</reference>
<dbReference type="KEGG" id="zga:ZOBELLIA_2751"/>
<dbReference type="SUPFAM" id="SSF49299">
    <property type="entry name" value="PKD domain"/>
    <property type="match status" value="1"/>
</dbReference>
<evidence type="ECO:0000313" key="4">
    <source>
        <dbReference type="Proteomes" id="UP000008898"/>
    </source>
</evidence>
<dbReference type="InterPro" id="IPR003343">
    <property type="entry name" value="Big_2"/>
</dbReference>
<dbReference type="PATRIC" id="fig|63186.3.peg.2705"/>
<accession>G0L6F8</accession>
<dbReference type="SUPFAM" id="SSF49373">
    <property type="entry name" value="Invasin/intimin cell-adhesion fragments"/>
    <property type="match status" value="7"/>
</dbReference>
<dbReference type="InterPro" id="IPR013783">
    <property type="entry name" value="Ig-like_fold"/>
</dbReference>
<keyword evidence="1" id="KW-0732">Signal</keyword>
<dbReference type="InterPro" id="IPR045197">
    <property type="entry name" value="NUP210-like"/>
</dbReference>
<dbReference type="PROSITE" id="PS51257">
    <property type="entry name" value="PROKAR_LIPOPROTEIN"/>
    <property type="match status" value="1"/>
</dbReference>
<proteinExistence type="predicted"/>
<dbReference type="STRING" id="63186.ZOBELLIA_2751"/>
<dbReference type="Pfam" id="PF02368">
    <property type="entry name" value="Big_2"/>
    <property type="match status" value="6"/>
</dbReference>
<dbReference type="Gene3D" id="2.60.40.2340">
    <property type="match status" value="3"/>
</dbReference>
<dbReference type="PANTHER" id="PTHR23019:SF0">
    <property type="entry name" value="NUCLEAR PORE MEMBRANE GLYCOPROTEIN 210"/>
    <property type="match status" value="1"/>
</dbReference>
<dbReference type="Pfam" id="PF17963">
    <property type="entry name" value="Big_9"/>
    <property type="match status" value="1"/>
</dbReference>
<evidence type="ECO:0000256" key="1">
    <source>
        <dbReference type="SAM" id="SignalP"/>
    </source>
</evidence>
<organism evidence="3 4">
    <name type="scientific">Zobellia galactanivorans (strain DSM 12802 / CCUG 47099 / CIP 106680 / NCIMB 13871 / Dsij)</name>
    <dbReference type="NCBI Taxonomy" id="63186"/>
    <lineage>
        <taxon>Bacteria</taxon>
        <taxon>Pseudomonadati</taxon>
        <taxon>Bacteroidota</taxon>
        <taxon>Flavobacteriia</taxon>
        <taxon>Flavobacteriales</taxon>
        <taxon>Flavobacteriaceae</taxon>
        <taxon>Zobellia</taxon>
    </lineage>
</organism>
<keyword evidence="4" id="KW-1185">Reference proteome</keyword>
<dbReference type="InterPro" id="IPR008964">
    <property type="entry name" value="Invasin/intimin_cell_adhesion"/>
</dbReference>
<dbReference type="SMART" id="SM00635">
    <property type="entry name" value="BID_2"/>
    <property type="match status" value="7"/>
</dbReference>
<dbReference type="PROSITE" id="PS50093">
    <property type="entry name" value="PKD"/>
    <property type="match status" value="1"/>
</dbReference>
<dbReference type="OrthoDB" id="1466621at2"/>
<dbReference type="RefSeq" id="WP_013994097.1">
    <property type="nucleotide sequence ID" value="NC_015844.1"/>
</dbReference>
<dbReference type="Gene3D" id="2.60.40.2410">
    <property type="entry name" value="Uncharacterised protein PF12988, DUF3872"/>
    <property type="match status" value="2"/>
</dbReference>
<reference evidence="4" key="1">
    <citation type="submission" date="2009-07" db="EMBL/GenBank/DDBJ databases">
        <title>Complete genome sequence of Zobellia galactanivorans Dsij.</title>
        <authorList>
            <consortium name="Genoscope - CEA"/>
        </authorList>
    </citation>
    <scope>NUCLEOTIDE SEQUENCE [LARGE SCALE GENOMIC DNA]</scope>
    <source>
        <strain evidence="4">DSM 12802 / CCUG 47099 / CIP 106680 / NCIMB 13871 / Dsij</strain>
    </source>
</reference>
<keyword evidence="3" id="KW-0449">Lipoprotein</keyword>
<dbReference type="InterPro" id="IPR022409">
    <property type="entry name" value="PKD/Chitinase_dom"/>
</dbReference>
<dbReference type="Gene3D" id="2.60.40.1080">
    <property type="match status" value="7"/>
</dbReference>
<dbReference type="EMBL" id="FP476056">
    <property type="protein sequence ID" value="CAZ96901.1"/>
    <property type="molecule type" value="Genomic_DNA"/>
</dbReference>
<dbReference type="HOGENOM" id="CLU_252635_0_0_10"/>
<evidence type="ECO:0000259" key="2">
    <source>
        <dbReference type="PROSITE" id="PS50093"/>
    </source>
</evidence>
<dbReference type="CDD" id="cd00146">
    <property type="entry name" value="PKD"/>
    <property type="match status" value="1"/>
</dbReference>
<dbReference type="InterPro" id="IPR035986">
    <property type="entry name" value="PKD_dom_sf"/>
</dbReference>
<dbReference type="PANTHER" id="PTHR23019">
    <property type="entry name" value="NUCLEAR PORE MEMBRANE GLYCOPROTEIN GP210-RELATED"/>
    <property type="match status" value="1"/>
</dbReference>
<dbReference type="Pfam" id="PF18911">
    <property type="entry name" value="PKD_4"/>
    <property type="match status" value="1"/>
</dbReference>
<feature type="domain" description="PKD" evidence="2">
    <location>
        <begin position="1231"/>
        <end position="1316"/>
    </location>
</feature>
<name>G0L6F8_ZOBGA</name>
<dbReference type="SMART" id="SM00089">
    <property type="entry name" value="PKD"/>
    <property type="match status" value="1"/>
</dbReference>